<dbReference type="InterPro" id="IPR033131">
    <property type="entry name" value="Pectinesterase_Asp_AS"/>
</dbReference>
<sequence length="562" mass="62424">MPSLSDLFRKPKLLVSLFCVYLILLLLPSRPHHYRPHYHHRRHLASTGTDPNIARHCDGTLYPELCVSTLATLPKTNVPISEAICHVIKRTTSAVHNSYSNCSSYLNHLRNLDERDKLALEDCLDLLDQTLDELSAAFSDIKNSSSADSIDTAQTVLSGALTNQYTCLDGFAFAPKAGARVRPYIKGRLFHVAHLISNSLAMVKKLPQKRRHLQETFEGYGRITRGYPKWLSRKDRHLLQASTNTTIMADLVVAKDGSGNFTTVTDAINAAPNNSDTRFVIYVKAGGYYENVEVGKTKTNIMLIGDGMWKTAIKGNRSVVDGWTTFRSATVAVVGNGFIARDLTIENYAGPSKHQAVALRVGADLSAFYRCSFVGYQDTLYTHSLRQFYRECDIYGTIDFIFGDASVVLQNCNLYARKPDPNQVNVFTAQGREDPNQNSGISIQKCKIAAAADLIPVQSNFSSYLGRPWKQYSRTVIMQSNLESLINPAGWLPWNGSFALDTLYYGEYMNFGAGANTTGRVNWPGYHVINSSVEANNFTVSSFIQGDQWLGSTMIPFTLGLS</sequence>
<keyword evidence="5 7" id="KW-0063">Aspartyl esterase</keyword>
<comment type="pathway">
    <text evidence="1 7">Glycan metabolism; pectin degradation; 2-dehydro-3-deoxy-D-gluconate from pectin: step 1/5.</text>
</comment>
<dbReference type="AlphaFoldDB" id="A0AAD6ESV8"/>
<organism evidence="9 10">
    <name type="scientific">Rhynchospora tenuis</name>
    <dbReference type="NCBI Taxonomy" id="198213"/>
    <lineage>
        <taxon>Eukaryota</taxon>
        <taxon>Viridiplantae</taxon>
        <taxon>Streptophyta</taxon>
        <taxon>Embryophyta</taxon>
        <taxon>Tracheophyta</taxon>
        <taxon>Spermatophyta</taxon>
        <taxon>Magnoliopsida</taxon>
        <taxon>Liliopsida</taxon>
        <taxon>Poales</taxon>
        <taxon>Cyperaceae</taxon>
        <taxon>Cyperoideae</taxon>
        <taxon>Rhynchosporeae</taxon>
        <taxon>Rhynchospora</taxon>
    </lineage>
</organism>
<name>A0AAD6ESV8_9POAL</name>
<reference evidence="9 10" key="1">
    <citation type="journal article" date="2022" name="Cell">
        <title>Repeat-based holocentromeres influence genome architecture and karyotype evolution.</title>
        <authorList>
            <person name="Hofstatter P.G."/>
            <person name="Thangavel G."/>
            <person name="Lux T."/>
            <person name="Neumann P."/>
            <person name="Vondrak T."/>
            <person name="Novak P."/>
            <person name="Zhang M."/>
            <person name="Costa L."/>
            <person name="Castellani M."/>
            <person name="Scott A."/>
            <person name="Toegelov H."/>
            <person name="Fuchs J."/>
            <person name="Mata-Sucre Y."/>
            <person name="Dias Y."/>
            <person name="Vanzela A.L.L."/>
            <person name="Huettel B."/>
            <person name="Almeida C.C.S."/>
            <person name="Simkova H."/>
            <person name="Souza G."/>
            <person name="Pedrosa-Harand A."/>
            <person name="Macas J."/>
            <person name="Mayer K.F.X."/>
            <person name="Houben A."/>
            <person name="Marques A."/>
        </authorList>
    </citation>
    <scope>NUCLEOTIDE SEQUENCE [LARGE SCALE GENOMIC DNA]</scope>
    <source>
        <strain evidence="9">RhyTen1mFocal</strain>
    </source>
</reference>
<comment type="similarity">
    <text evidence="2">In the N-terminal section; belongs to the PMEI family.</text>
</comment>
<dbReference type="PANTHER" id="PTHR31707">
    <property type="entry name" value="PECTINESTERASE"/>
    <property type="match status" value="1"/>
</dbReference>
<evidence type="ECO:0000256" key="4">
    <source>
        <dbReference type="ARBA" id="ARBA00022801"/>
    </source>
</evidence>
<protein>
    <recommendedName>
        <fullName evidence="7">Pectinesterase</fullName>
        <ecNumber evidence="7">3.1.1.11</ecNumber>
    </recommendedName>
</protein>
<dbReference type="EC" id="3.1.1.11" evidence="7"/>
<comment type="similarity">
    <text evidence="3">In the C-terminal section; belongs to the pectinesterase family.</text>
</comment>
<dbReference type="CDD" id="cd15798">
    <property type="entry name" value="PMEI-like_3"/>
    <property type="match status" value="1"/>
</dbReference>
<dbReference type="Pfam" id="PF04043">
    <property type="entry name" value="PMEI"/>
    <property type="match status" value="1"/>
</dbReference>
<dbReference type="Gene3D" id="2.160.20.10">
    <property type="entry name" value="Single-stranded right-handed beta-helix, Pectin lyase-like"/>
    <property type="match status" value="1"/>
</dbReference>
<dbReference type="GO" id="GO:0042545">
    <property type="term" value="P:cell wall modification"/>
    <property type="evidence" value="ECO:0007669"/>
    <property type="project" value="UniProtKB-UniRule"/>
</dbReference>
<dbReference type="Proteomes" id="UP001210211">
    <property type="component" value="Unassembled WGS sequence"/>
</dbReference>
<feature type="domain" description="Pectinesterase inhibitor" evidence="8">
    <location>
        <begin position="48"/>
        <end position="202"/>
    </location>
</feature>
<comment type="caution">
    <text evidence="9">The sequence shown here is derived from an EMBL/GenBank/DDBJ whole genome shotgun (WGS) entry which is preliminary data.</text>
</comment>
<evidence type="ECO:0000256" key="6">
    <source>
        <dbReference type="PROSITE-ProRule" id="PRU10040"/>
    </source>
</evidence>
<accession>A0AAD6ESV8</accession>
<dbReference type="InterPro" id="IPR000070">
    <property type="entry name" value="Pectinesterase_cat"/>
</dbReference>
<evidence type="ECO:0000256" key="2">
    <source>
        <dbReference type="ARBA" id="ARBA00006027"/>
    </source>
</evidence>
<gene>
    <name evidence="9" type="ORF">LUZ61_003541</name>
</gene>
<feature type="active site" evidence="6">
    <location>
        <position position="399"/>
    </location>
</feature>
<dbReference type="Pfam" id="PF01095">
    <property type="entry name" value="Pectinesterase"/>
    <property type="match status" value="1"/>
</dbReference>
<dbReference type="InterPro" id="IPR011050">
    <property type="entry name" value="Pectin_lyase_fold/virulence"/>
</dbReference>
<dbReference type="SUPFAM" id="SSF51126">
    <property type="entry name" value="Pectin lyase-like"/>
    <property type="match status" value="1"/>
</dbReference>
<dbReference type="SMART" id="SM00856">
    <property type="entry name" value="PMEI"/>
    <property type="match status" value="1"/>
</dbReference>
<evidence type="ECO:0000313" key="9">
    <source>
        <dbReference type="EMBL" id="KAJ3699836.1"/>
    </source>
</evidence>
<dbReference type="Gene3D" id="1.20.140.40">
    <property type="entry name" value="Invertase/pectin methylesterase inhibitor family protein"/>
    <property type="match status" value="1"/>
</dbReference>
<dbReference type="InterPro" id="IPR035513">
    <property type="entry name" value="Invertase/methylesterase_inhib"/>
</dbReference>
<keyword evidence="4 7" id="KW-0378">Hydrolase</keyword>
<dbReference type="PROSITE" id="PS00503">
    <property type="entry name" value="PECTINESTERASE_2"/>
    <property type="match status" value="1"/>
</dbReference>
<keyword evidence="10" id="KW-1185">Reference proteome</keyword>
<dbReference type="GO" id="GO:0030599">
    <property type="term" value="F:pectinesterase activity"/>
    <property type="evidence" value="ECO:0007669"/>
    <property type="project" value="UniProtKB-UniRule"/>
</dbReference>
<dbReference type="NCBIfam" id="TIGR01614">
    <property type="entry name" value="PME_inhib"/>
    <property type="match status" value="1"/>
</dbReference>
<dbReference type="EMBL" id="JAMRDG010000001">
    <property type="protein sequence ID" value="KAJ3699836.1"/>
    <property type="molecule type" value="Genomic_DNA"/>
</dbReference>
<dbReference type="InterPro" id="IPR006501">
    <property type="entry name" value="Pectinesterase_inhib_dom"/>
</dbReference>
<proteinExistence type="inferred from homology"/>
<dbReference type="GO" id="GO:0045490">
    <property type="term" value="P:pectin catabolic process"/>
    <property type="evidence" value="ECO:0007669"/>
    <property type="project" value="UniProtKB-UniRule"/>
</dbReference>
<comment type="catalytic activity">
    <reaction evidence="7">
        <text>[(1-&gt;4)-alpha-D-galacturonosyl methyl ester](n) + n H2O = [(1-&gt;4)-alpha-D-galacturonosyl](n) + n methanol + n H(+)</text>
        <dbReference type="Rhea" id="RHEA:22380"/>
        <dbReference type="Rhea" id="RHEA-COMP:14570"/>
        <dbReference type="Rhea" id="RHEA-COMP:14573"/>
        <dbReference type="ChEBI" id="CHEBI:15377"/>
        <dbReference type="ChEBI" id="CHEBI:15378"/>
        <dbReference type="ChEBI" id="CHEBI:17790"/>
        <dbReference type="ChEBI" id="CHEBI:140522"/>
        <dbReference type="ChEBI" id="CHEBI:140523"/>
        <dbReference type="EC" id="3.1.1.11"/>
    </reaction>
</comment>
<dbReference type="GO" id="GO:0004857">
    <property type="term" value="F:enzyme inhibitor activity"/>
    <property type="evidence" value="ECO:0007669"/>
    <property type="project" value="InterPro"/>
</dbReference>
<evidence type="ECO:0000256" key="1">
    <source>
        <dbReference type="ARBA" id="ARBA00005184"/>
    </source>
</evidence>
<dbReference type="SUPFAM" id="SSF101148">
    <property type="entry name" value="Plant invertase/pectin methylesterase inhibitor"/>
    <property type="match status" value="1"/>
</dbReference>
<evidence type="ECO:0000256" key="5">
    <source>
        <dbReference type="ARBA" id="ARBA00023085"/>
    </source>
</evidence>
<dbReference type="FunFam" id="2.160.20.10:FF:000001">
    <property type="entry name" value="Pectinesterase"/>
    <property type="match status" value="1"/>
</dbReference>
<evidence type="ECO:0000256" key="7">
    <source>
        <dbReference type="RuleBase" id="RU000589"/>
    </source>
</evidence>
<evidence type="ECO:0000259" key="8">
    <source>
        <dbReference type="SMART" id="SM00856"/>
    </source>
</evidence>
<evidence type="ECO:0000313" key="10">
    <source>
        <dbReference type="Proteomes" id="UP001210211"/>
    </source>
</evidence>
<dbReference type="InterPro" id="IPR012334">
    <property type="entry name" value="Pectin_lyas_fold"/>
</dbReference>
<evidence type="ECO:0000256" key="3">
    <source>
        <dbReference type="ARBA" id="ARBA00007786"/>
    </source>
</evidence>